<organism evidence="3 4">
    <name type="scientific">Aureibacter tunicatorum</name>
    <dbReference type="NCBI Taxonomy" id="866807"/>
    <lineage>
        <taxon>Bacteria</taxon>
        <taxon>Pseudomonadati</taxon>
        <taxon>Bacteroidota</taxon>
        <taxon>Cytophagia</taxon>
        <taxon>Cytophagales</taxon>
        <taxon>Persicobacteraceae</taxon>
        <taxon>Aureibacter</taxon>
    </lineage>
</organism>
<dbReference type="GO" id="GO:0042277">
    <property type="term" value="F:peptide binding"/>
    <property type="evidence" value="ECO:0007669"/>
    <property type="project" value="TreeGrafter"/>
</dbReference>
<dbReference type="InterPro" id="IPR027268">
    <property type="entry name" value="Peptidase_M4/M1_CTD_sf"/>
</dbReference>
<dbReference type="Pfam" id="PF01433">
    <property type="entry name" value="Peptidase_M1"/>
    <property type="match status" value="1"/>
</dbReference>
<keyword evidence="1" id="KW-1133">Transmembrane helix</keyword>
<sequence>MFKEILKQELRYGFKQPMIYVFIIVMFFFAFMNGIFAEPFGNVLVNAPVENIFYAVVYSMIGVLFAGTYFSHMALKDFENSFDQILFSTNISKSSFFFGRFFAAFILTLIPFIGVYLGSYSSILIGPALGWTQADYFTNIQLNEIPYSYLIIYIPNVFIAGAFIFAIALKTRSQILAFAGALVLYILFVVSGILTSDIENHEIAALADVFGFRTIKYITRYFTPIQKNTILPQFEGVLLYNRLIWIGFGLVITALGYLGFSFKQKRPIKKTSKVRKSATNVSFALPEIKPFDKGYKWAQFWSLFKINLLNILKSPVFIIFSAIILVLMILAFKEGYDYYGLKSLPVTYKVLKTLDQRAGGILIIIIVIISGETVWRNRSVKINEVIDATPHRTITHIIAQGLSAIVAVLLLTLLMSLFGIGYQLINGYTNIALDQYVTNYLIYHLPTYVTWSFIFIFIHTLINQKYIGYFICVLILQFYNLFISKVLKASSNMLYPGASPSIDFSDMSGYGPGLNGALWFELYWISLAFFILTISVLLWSRGSNKSFKERIKSVGTVFRDNNSKLIYFTGAAFLIIGSWVFYNTQILNTYKSKEGLKEWSANYEKKYKKYENIAVLTITDIKYNIDLVPEKRELYYKIDFSLKNKTNQTIDSLHFSYDKDYNQKFNINNSKIALHDEEFDYMIYTLNKPIQPSDSLQFSIEGKYIPKGFTNSVEQVRIATDGTFIGSYNMIPTMGYDSKRELTNKNHRKEFGLPKRTKSPALNNQDDDLRSINYISGNSDLINSETIISTSTDQYAIAPGSLIKRWEQDGRNYFHYKVDHPSYHFSSFLSAKYEIAKRDWNGISLEVYYNKKHGENVPKMLDALQTSLKYYIDNFGPYTHKQARIIEFPNFSSFAQAFPGTMPYSESFGFIADLSDSTKNNVVEKVIAHEMGHQWWAHQEIPAYMKGAEMITEAFAEYSSLMIMKQSNDDMNMQKFLKYECDGYLRGRTFEREKESPLYTTDRQQYIHYQKGSLIMYALQDMIGEDKVNTAMREFLDEYKYKNEGYATSLDFLAHLEKQVPDSLQYLIDDWFKEITLYDHRLNDATIEELPNGRYLVSMDIETQKIKVDTTGNENFVPSNDWVDIGVFADADKKELIHYERVKFDQPKKTFKFEVDQKPLKAMIDPRQILIEKNVKDNVKTLEASL</sequence>
<evidence type="ECO:0000313" key="3">
    <source>
        <dbReference type="EMBL" id="MDR6237468.1"/>
    </source>
</evidence>
<dbReference type="PANTHER" id="PTHR11533">
    <property type="entry name" value="PROTEASE M1 ZINC METALLOPROTEASE"/>
    <property type="match status" value="1"/>
</dbReference>
<evidence type="ECO:0000313" key="4">
    <source>
        <dbReference type="Proteomes" id="UP001185092"/>
    </source>
</evidence>
<feature type="transmembrane region" description="Helical" evidence="1">
    <location>
        <begin position="52"/>
        <end position="75"/>
    </location>
</feature>
<keyword evidence="1" id="KW-0472">Membrane</keyword>
<dbReference type="EMBL" id="JAVDQD010000001">
    <property type="protein sequence ID" value="MDR6237468.1"/>
    <property type="molecule type" value="Genomic_DNA"/>
</dbReference>
<dbReference type="GO" id="GO:0016020">
    <property type="term" value="C:membrane"/>
    <property type="evidence" value="ECO:0007669"/>
    <property type="project" value="TreeGrafter"/>
</dbReference>
<feature type="transmembrane region" description="Helical" evidence="1">
    <location>
        <begin position="147"/>
        <end position="168"/>
    </location>
</feature>
<dbReference type="InterPro" id="IPR014782">
    <property type="entry name" value="Peptidase_M1_dom"/>
</dbReference>
<reference evidence="3" key="1">
    <citation type="submission" date="2023-07" db="EMBL/GenBank/DDBJ databases">
        <title>Genomic Encyclopedia of Type Strains, Phase IV (KMG-IV): sequencing the most valuable type-strain genomes for metagenomic binning, comparative biology and taxonomic classification.</title>
        <authorList>
            <person name="Goeker M."/>
        </authorList>
    </citation>
    <scope>NUCLEOTIDE SEQUENCE</scope>
    <source>
        <strain evidence="3">DSM 26174</strain>
    </source>
</reference>
<feature type="transmembrane region" description="Helical" evidence="1">
    <location>
        <begin position="466"/>
        <end position="487"/>
    </location>
</feature>
<feature type="transmembrane region" description="Helical" evidence="1">
    <location>
        <begin position="20"/>
        <end position="40"/>
    </location>
</feature>
<feature type="transmembrane region" description="Helical" evidence="1">
    <location>
        <begin position="358"/>
        <end position="375"/>
    </location>
</feature>
<comment type="caution">
    <text evidence="3">The sequence shown here is derived from an EMBL/GenBank/DDBJ whole genome shotgun (WGS) entry which is preliminary data.</text>
</comment>
<accession>A0AAE3XIR7</accession>
<feature type="transmembrane region" description="Helical" evidence="1">
    <location>
        <begin position="243"/>
        <end position="260"/>
    </location>
</feature>
<dbReference type="GO" id="GO:0070006">
    <property type="term" value="F:metalloaminopeptidase activity"/>
    <property type="evidence" value="ECO:0007669"/>
    <property type="project" value="TreeGrafter"/>
</dbReference>
<dbReference type="GO" id="GO:0005615">
    <property type="term" value="C:extracellular space"/>
    <property type="evidence" value="ECO:0007669"/>
    <property type="project" value="TreeGrafter"/>
</dbReference>
<evidence type="ECO:0000256" key="1">
    <source>
        <dbReference type="SAM" id="Phobius"/>
    </source>
</evidence>
<evidence type="ECO:0000259" key="2">
    <source>
        <dbReference type="Pfam" id="PF01433"/>
    </source>
</evidence>
<feature type="transmembrane region" description="Helical" evidence="1">
    <location>
        <begin position="565"/>
        <end position="582"/>
    </location>
</feature>
<feature type="domain" description="Peptidase M1 membrane alanine aminopeptidase" evidence="2">
    <location>
        <begin position="861"/>
        <end position="1071"/>
    </location>
</feature>
<dbReference type="PANTHER" id="PTHR11533:SF174">
    <property type="entry name" value="PUROMYCIN-SENSITIVE AMINOPEPTIDASE-RELATED"/>
    <property type="match status" value="1"/>
</dbReference>
<dbReference type="RefSeq" id="WP_309936934.1">
    <property type="nucleotide sequence ID" value="NZ_AP025305.1"/>
</dbReference>
<feature type="transmembrane region" description="Helical" evidence="1">
    <location>
        <begin position="175"/>
        <end position="194"/>
    </location>
</feature>
<keyword evidence="1" id="KW-0812">Transmembrane</keyword>
<dbReference type="Proteomes" id="UP001185092">
    <property type="component" value="Unassembled WGS sequence"/>
</dbReference>
<gene>
    <name evidence="3" type="ORF">HNQ88_000444</name>
</gene>
<feature type="transmembrane region" description="Helical" evidence="1">
    <location>
        <begin position="522"/>
        <end position="540"/>
    </location>
</feature>
<feature type="transmembrane region" description="Helical" evidence="1">
    <location>
        <begin position="96"/>
        <end position="117"/>
    </location>
</feature>
<dbReference type="GO" id="GO:0043171">
    <property type="term" value="P:peptide catabolic process"/>
    <property type="evidence" value="ECO:0007669"/>
    <property type="project" value="TreeGrafter"/>
</dbReference>
<feature type="transmembrane region" description="Helical" evidence="1">
    <location>
        <begin position="311"/>
        <end position="332"/>
    </location>
</feature>
<keyword evidence="4" id="KW-1185">Reference proteome</keyword>
<dbReference type="Gene3D" id="1.10.390.10">
    <property type="entry name" value="Neutral Protease Domain 2"/>
    <property type="match status" value="1"/>
</dbReference>
<name>A0AAE3XIR7_9BACT</name>
<dbReference type="AlphaFoldDB" id="A0AAE3XIR7"/>
<feature type="transmembrane region" description="Helical" evidence="1">
    <location>
        <begin position="440"/>
        <end position="459"/>
    </location>
</feature>
<feature type="transmembrane region" description="Helical" evidence="1">
    <location>
        <begin position="396"/>
        <end position="420"/>
    </location>
</feature>
<dbReference type="GO" id="GO:0005737">
    <property type="term" value="C:cytoplasm"/>
    <property type="evidence" value="ECO:0007669"/>
    <property type="project" value="TreeGrafter"/>
</dbReference>
<proteinExistence type="predicted"/>
<dbReference type="SUPFAM" id="SSF55486">
    <property type="entry name" value="Metalloproteases ('zincins'), catalytic domain"/>
    <property type="match status" value="1"/>
</dbReference>
<protein>
    <recommendedName>
        <fullName evidence="2">Peptidase M1 membrane alanine aminopeptidase domain-containing protein</fullName>
    </recommendedName>
</protein>
<dbReference type="InterPro" id="IPR050344">
    <property type="entry name" value="Peptidase_M1_aminopeptidases"/>
</dbReference>
<dbReference type="GO" id="GO:0008270">
    <property type="term" value="F:zinc ion binding"/>
    <property type="evidence" value="ECO:0007669"/>
    <property type="project" value="InterPro"/>
</dbReference>